<evidence type="ECO:0000256" key="3">
    <source>
        <dbReference type="ARBA" id="ARBA00022475"/>
    </source>
</evidence>
<dbReference type="HAMAP" id="MF_01464_B">
    <property type="entry name" value="SecF_B"/>
    <property type="match status" value="1"/>
</dbReference>
<dbReference type="Gene3D" id="1.20.1640.10">
    <property type="entry name" value="Multidrug efflux transporter AcrB transmembrane domain"/>
    <property type="match status" value="1"/>
</dbReference>
<feature type="transmembrane region" description="Helical" evidence="9">
    <location>
        <begin position="293"/>
        <end position="314"/>
    </location>
</feature>
<accession>A0ABM7P2X6</accession>
<dbReference type="InterPro" id="IPR022646">
    <property type="entry name" value="SecD/SecF_CS"/>
</dbReference>
<dbReference type="PRINTS" id="PR01755">
    <property type="entry name" value="SECFTRNLCASE"/>
</dbReference>
<feature type="transmembrane region" description="Helical" evidence="9">
    <location>
        <begin position="190"/>
        <end position="208"/>
    </location>
</feature>
<dbReference type="InterPro" id="IPR048634">
    <property type="entry name" value="SecD_SecF_C"/>
</dbReference>
<dbReference type="SUPFAM" id="SSF82866">
    <property type="entry name" value="Multidrug efflux transporter AcrB transmembrane domain"/>
    <property type="match status" value="2"/>
</dbReference>
<evidence type="ECO:0000256" key="1">
    <source>
        <dbReference type="ARBA" id="ARBA00004651"/>
    </source>
</evidence>
<evidence type="ECO:0000313" key="12">
    <source>
        <dbReference type="Proteomes" id="UP001053296"/>
    </source>
</evidence>
<evidence type="ECO:0000256" key="9">
    <source>
        <dbReference type="HAMAP-Rule" id="MF_01464"/>
    </source>
</evidence>
<proteinExistence type="inferred from homology"/>
<dbReference type="InterPro" id="IPR022813">
    <property type="entry name" value="SecD/SecF_arch_bac"/>
</dbReference>
<evidence type="ECO:0000256" key="8">
    <source>
        <dbReference type="ARBA" id="ARBA00023136"/>
    </source>
</evidence>
<feature type="transmembrane region" description="Helical" evidence="9">
    <location>
        <begin position="20"/>
        <end position="38"/>
    </location>
</feature>
<feature type="transmembrane region" description="Helical" evidence="9">
    <location>
        <begin position="143"/>
        <end position="159"/>
    </location>
</feature>
<keyword evidence="6 9" id="KW-1133">Transmembrane helix</keyword>
<dbReference type="InterPro" id="IPR022645">
    <property type="entry name" value="SecD/SecF_bac"/>
</dbReference>
<keyword evidence="2 9" id="KW-0813">Transport</keyword>
<dbReference type="Proteomes" id="UP001053296">
    <property type="component" value="Chromosome"/>
</dbReference>
<sequence length="356" mass="38193">MGLQIIKPNTTIDFIGIKKIAFILSALLILAGLGSLIIKGGPKYGIDFAGGMIVQVKIEKDTDVNMVKDALKGVELPGLVVQTFGLEGDHEYLIRTSSSNISSEEVRNRVNNAFQANLDGASYDIQRLEMVGPKVGADLRSKALEALFYAVLLIAVYISGRFEQRWTVAGFMAAALGAGVYGIGLLGLDMGWLIIAALAITVGLCWYLKLNYALGAVTALIHDVTITIGIFSILGKEFDLTIIAALLTIIGYSLNDTIIVFDRIRENSNARKNTNSFADVINLSVNQTLSRTIMTSLTTLMVVFCLFVLGGSVIHDFALALLIGIGVGTYSSIFVASPILLGFGPSDFAKQDEVEA</sequence>
<dbReference type="PANTHER" id="PTHR30081">
    <property type="entry name" value="PROTEIN-EXPORT MEMBRANE PROTEIN SEC"/>
    <property type="match status" value="1"/>
</dbReference>
<organism evidence="11 12">
    <name type="scientific">Pseudodesulfovibrio sediminis</name>
    <dbReference type="NCBI Taxonomy" id="2810563"/>
    <lineage>
        <taxon>Bacteria</taxon>
        <taxon>Pseudomonadati</taxon>
        <taxon>Thermodesulfobacteriota</taxon>
        <taxon>Desulfovibrionia</taxon>
        <taxon>Desulfovibrionales</taxon>
        <taxon>Desulfovibrionaceae</taxon>
    </lineage>
</organism>
<evidence type="ECO:0000256" key="2">
    <source>
        <dbReference type="ARBA" id="ARBA00022448"/>
    </source>
</evidence>
<keyword evidence="3 9" id="KW-1003">Cell membrane</keyword>
<comment type="subunit">
    <text evidence="9">Forms a complex with SecD. Part of the essential Sec protein translocation apparatus which comprises SecA, SecYEG and auxiliary proteins SecDF. Other proteins may also be involved.</text>
</comment>
<dbReference type="Pfam" id="PF07549">
    <property type="entry name" value="Sec_GG"/>
    <property type="match status" value="1"/>
</dbReference>
<comment type="function">
    <text evidence="9">Part of the Sec protein translocase complex. Interacts with the SecYEG preprotein conducting channel. SecDF uses the proton motive force (PMF) to complete protein translocation after the ATP-dependent function of SecA.</text>
</comment>
<dbReference type="EMBL" id="AP024485">
    <property type="protein sequence ID" value="BCS87194.1"/>
    <property type="molecule type" value="Genomic_DNA"/>
</dbReference>
<feature type="transmembrane region" description="Helical" evidence="9">
    <location>
        <begin position="166"/>
        <end position="184"/>
    </location>
</feature>
<gene>
    <name evidence="9 11" type="primary">secF</name>
    <name evidence="11" type="ORF">PSDVSF_04360</name>
</gene>
<keyword evidence="7 9" id="KW-0811">Translocation</keyword>
<dbReference type="Pfam" id="PF02355">
    <property type="entry name" value="SecD_SecF_C"/>
    <property type="match status" value="1"/>
</dbReference>
<evidence type="ECO:0000256" key="6">
    <source>
        <dbReference type="ARBA" id="ARBA00022989"/>
    </source>
</evidence>
<evidence type="ECO:0000259" key="10">
    <source>
        <dbReference type="Pfam" id="PF02355"/>
    </source>
</evidence>
<feature type="transmembrane region" description="Helical" evidence="9">
    <location>
        <begin position="320"/>
        <end position="341"/>
    </location>
</feature>
<keyword evidence="12" id="KW-1185">Reference proteome</keyword>
<evidence type="ECO:0000256" key="4">
    <source>
        <dbReference type="ARBA" id="ARBA00022692"/>
    </source>
</evidence>
<evidence type="ECO:0000256" key="5">
    <source>
        <dbReference type="ARBA" id="ARBA00022927"/>
    </source>
</evidence>
<keyword evidence="8 9" id="KW-0472">Membrane</keyword>
<dbReference type="RefSeq" id="WP_229593178.1">
    <property type="nucleotide sequence ID" value="NZ_AP024485.1"/>
</dbReference>
<evidence type="ECO:0000256" key="7">
    <source>
        <dbReference type="ARBA" id="ARBA00023010"/>
    </source>
</evidence>
<dbReference type="InterPro" id="IPR055344">
    <property type="entry name" value="SecD_SecF_C_bact"/>
</dbReference>
<feature type="domain" description="Protein export membrane protein SecD/SecF C-terminal" evidence="10">
    <location>
        <begin position="193"/>
        <end position="341"/>
    </location>
</feature>
<comment type="caution">
    <text evidence="9">Lacks conserved residue(s) required for the propagation of feature annotation.</text>
</comment>
<dbReference type="PANTHER" id="PTHR30081:SF8">
    <property type="entry name" value="PROTEIN TRANSLOCASE SUBUNIT SECF"/>
    <property type="match status" value="1"/>
</dbReference>
<name>A0ABM7P2X6_9BACT</name>
<dbReference type="NCBIfam" id="TIGR00916">
    <property type="entry name" value="2A0604s01"/>
    <property type="match status" value="1"/>
</dbReference>
<feature type="transmembrane region" description="Helical" evidence="9">
    <location>
        <begin position="213"/>
        <end position="234"/>
    </location>
</feature>
<protein>
    <recommendedName>
        <fullName evidence="9">Protein-export membrane protein SecF</fullName>
    </recommendedName>
</protein>
<dbReference type="InterPro" id="IPR005665">
    <property type="entry name" value="SecF_bac"/>
</dbReference>
<reference evidence="11" key="1">
    <citation type="journal article" date="2022" name="Arch. Microbiol.">
        <title>Pseudodesulfovibrio sediminis sp. nov., a mesophilic and neutrophilic sulfate-reducing bacterium isolated from sediment of a brackish lake.</title>
        <authorList>
            <person name="Takahashi A."/>
            <person name="Kojima H."/>
            <person name="Watanabe M."/>
            <person name="Fukui M."/>
        </authorList>
    </citation>
    <scope>NUCLEOTIDE SEQUENCE</scope>
    <source>
        <strain evidence="11">SF6</strain>
    </source>
</reference>
<feature type="transmembrane region" description="Helical" evidence="9">
    <location>
        <begin position="240"/>
        <end position="261"/>
    </location>
</feature>
<comment type="similarity">
    <text evidence="9">Belongs to the SecD/SecF family. SecF subfamily.</text>
</comment>
<keyword evidence="5 9" id="KW-0653">Protein transport</keyword>
<dbReference type="NCBIfam" id="TIGR00966">
    <property type="entry name" value="transloc_SecF"/>
    <property type="match status" value="1"/>
</dbReference>
<keyword evidence="4 9" id="KW-0812">Transmembrane</keyword>
<comment type="subcellular location">
    <subcellularLocation>
        <location evidence="1 9">Cell membrane</location>
        <topology evidence="1 9">Multi-pass membrane protein</topology>
    </subcellularLocation>
</comment>
<evidence type="ECO:0000313" key="11">
    <source>
        <dbReference type="EMBL" id="BCS87194.1"/>
    </source>
</evidence>